<keyword evidence="2" id="KW-1185">Reference proteome</keyword>
<proteinExistence type="predicted"/>
<evidence type="ECO:0000313" key="2">
    <source>
        <dbReference type="Proteomes" id="UP000800093"/>
    </source>
</evidence>
<name>A0A9P4KBI9_9PLEO</name>
<dbReference type="EMBL" id="ML986614">
    <property type="protein sequence ID" value="KAF2264648.1"/>
    <property type="molecule type" value="Genomic_DNA"/>
</dbReference>
<evidence type="ECO:0000313" key="1">
    <source>
        <dbReference type="EMBL" id="KAF2264648.1"/>
    </source>
</evidence>
<sequence length="160" mass="17169">MAPAHLKKKWYIPDAVVTSPPSLIYIHFPLFYRLTRPTTSSLTSCPSTSTSSTIPASSSSLLSSIPPNILANLSWLDSTPSSNSLAPPAAASAFFPMREDPILSEWAPSSTLSSPSSCSLVASSRAFRWASLAANCRRAREGGIWRGGGIWRLDFDCSCS</sequence>
<protein>
    <submittedName>
        <fullName evidence="1">Uncharacterized protein</fullName>
    </submittedName>
</protein>
<gene>
    <name evidence="1" type="ORF">CC78DRAFT_223969</name>
</gene>
<organism evidence="1 2">
    <name type="scientific">Lojkania enalia</name>
    <dbReference type="NCBI Taxonomy" id="147567"/>
    <lineage>
        <taxon>Eukaryota</taxon>
        <taxon>Fungi</taxon>
        <taxon>Dikarya</taxon>
        <taxon>Ascomycota</taxon>
        <taxon>Pezizomycotina</taxon>
        <taxon>Dothideomycetes</taxon>
        <taxon>Pleosporomycetidae</taxon>
        <taxon>Pleosporales</taxon>
        <taxon>Pleosporales incertae sedis</taxon>
        <taxon>Lojkania</taxon>
    </lineage>
</organism>
<accession>A0A9P4KBI9</accession>
<dbReference type="Proteomes" id="UP000800093">
    <property type="component" value="Unassembled WGS sequence"/>
</dbReference>
<reference evidence="2" key="1">
    <citation type="journal article" date="2020" name="Stud. Mycol.">
        <title>101 Dothideomycetes genomes: A test case for predicting lifestyles and emergence of pathogens.</title>
        <authorList>
            <person name="Haridas S."/>
            <person name="Albert R."/>
            <person name="Binder M."/>
            <person name="Bloem J."/>
            <person name="LaButti K."/>
            <person name="Salamov A."/>
            <person name="Andreopoulos B."/>
            <person name="Baker S."/>
            <person name="Barry K."/>
            <person name="Bills G."/>
            <person name="Bluhm B."/>
            <person name="Cannon C."/>
            <person name="Castanera R."/>
            <person name="Culley D."/>
            <person name="Daum C."/>
            <person name="Ezra D."/>
            <person name="Gonzalez J."/>
            <person name="Henrissat B."/>
            <person name="Kuo A."/>
            <person name="Liang C."/>
            <person name="Lipzen A."/>
            <person name="Lutzoni F."/>
            <person name="Magnuson J."/>
            <person name="Mondo S."/>
            <person name="Nolan M."/>
            <person name="Ohm R."/>
            <person name="Pangilinan J."/>
            <person name="Park H.-J."/>
            <person name="Ramirez L."/>
            <person name="Alfaro M."/>
            <person name="Sun H."/>
            <person name="Tritt A."/>
            <person name="Yoshinaga Y."/>
            <person name="Zwiers L.-H."/>
            <person name="Turgeon B."/>
            <person name="Goodwin S."/>
            <person name="Spatafora J."/>
            <person name="Crous P."/>
            <person name="Grigoriev I."/>
        </authorList>
    </citation>
    <scope>NUCLEOTIDE SEQUENCE [LARGE SCALE GENOMIC DNA]</scope>
    <source>
        <strain evidence="2">CBS 304.66</strain>
    </source>
</reference>
<dbReference type="AlphaFoldDB" id="A0A9P4KBI9"/>
<comment type="caution">
    <text evidence="1">The sequence shown here is derived from an EMBL/GenBank/DDBJ whole genome shotgun (WGS) entry which is preliminary data.</text>
</comment>